<dbReference type="InterPro" id="IPR029058">
    <property type="entry name" value="AB_hydrolase_fold"/>
</dbReference>
<dbReference type="STRING" id="685588.A0A067SMH6"/>
<dbReference type="AlphaFoldDB" id="A0A067SMH6"/>
<reference evidence="3" key="1">
    <citation type="journal article" date="2014" name="Proc. Natl. Acad. Sci. U.S.A.">
        <title>Extensive sampling of basidiomycete genomes demonstrates inadequacy of the white-rot/brown-rot paradigm for wood decay fungi.</title>
        <authorList>
            <person name="Riley R."/>
            <person name="Salamov A.A."/>
            <person name="Brown D.W."/>
            <person name="Nagy L.G."/>
            <person name="Floudas D."/>
            <person name="Held B.W."/>
            <person name="Levasseur A."/>
            <person name="Lombard V."/>
            <person name="Morin E."/>
            <person name="Otillar R."/>
            <person name="Lindquist E.A."/>
            <person name="Sun H."/>
            <person name="LaButti K.M."/>
            <person name="Schmutz J."/>
            <person name="Jabbour D."/>
            <person name="Luo H."/>
            <person name="Baker S.E."/>
            <person name="Pisabarro A.G."/>
            <person name="Walton J.D."/>
            <person name="Blanchette R.A."/>
            <person name="Henrissat B."/>
            <person name="Martin F."/>
            <person name="Cullen D."/>
            <person name="Hibbett D.S."/>
            <person name="Grigoriev I.V."/>
        </authorList>
    </citation>
    <scope>NUCLEOTIDE SEQUENCE [LARGE SCALE GENOMIC DNA]</scope>
    <source>
        <strain evidence="3">CBS 339.88</strain>
    </source>
</reference>
<evidence type="ECO:0000313" key="3">
    <source>
        <dbReference type="Proteomes" id="UP000027222"/>
    </source>
</evidence>
<accession>A0A067SMH6</accession>
<dbReference type="InterPro" id="IPR000073">
    <property type="entry name" value="AB_hydrolase_1"/>
</dbReference>
<evidence type="ECO:0000313" key="2">
    <source>
        <dbReference type="EMBL" id="KDR71247.1"/>
    </source>
</evidence>
<dbReference type="OrthoDB" id="408373at2759"/>
<dbReference type="Gene3D" id="3.40.50.1820">
    <property type="entry name" value="alpha/beta hydrolase"/>
    <property type="match status" value="1"/>
</dbReference>
<dbReference type="Pfam" id="PF12697">
    <property type="entry name" value="Abhydrolase_6"/>
    <property type="match status" value="1"/>
</dbReference>
<dbReference type="SUPFAM" id="SSF53474">
    <property type="entry name" value="alpha/beta-Hydrolases"/>
    <property type="match status" value="1"/>
</dbReference>
<dbReference type="HOGENOM" id="CLU_020336_18_1_1"/>
<organism evidence="2 3">
    <name type="scientific">Galerina marginata (strain CBS 339.88)</name>
    <dbReference type="NCBI Taxonomy" id="685588"/>
    <lineage>
        <taxon>Eukaryota</taxon>
        <taxon>Fungi</taxon>
        <taxon>Dikarya</taxon>
        <taxon>Basidiomycota</taxon>
        <taxon>Agaricomycotina</taxon>
        <taxon>Agaricomycetes</taxon>
        <taxon>Agaricomycetidae</taxon>
        <taxon>Agaricales</taxon>
        <taxon>Agaricineae</taxon>
        <taxon>Strophariaceae</taxon>
        <taxon>Galerina</taxon>
    </lineage>
</organism>
<dbReference type="PANTHER" id="PTHR43194">
    <property type="entry name" value="HYDROLASE ALPHA/BETA FOLD FAMILY"/>
    <property type="match status" value="1"/>
</dbReference>
<dbReference type="InterPro" id="IPR050228">
    <property type="entry name" value="Carboxylesterase_BioH"/>
</dbReference>
<dbReference type="PANTHER" id="PTHR43194:SF2">
    <property type="entry name" value="PEROXISOMAL MEMBRANE PROTEIN LPX1"/>
    <property type="match status" value="1"/>
</dbReference>
<name>A0A067SMH6_GALM3</name>
<sequence>MSRPWAVFVGNPRNPPIVFVHGFTLSALVFKDLFQDKRLLNHFYLVSYDLRGHGRSGKPNTTEAYASNLFADDFAAVIKAFNVKSPLFVGWSYGGTVVSDIFAHLPPRTISGIVAVAARPTTAIAINTPAIAALLPGFSVTDDVAVDINTKSTFIDACFNDPSNIAIDIIWSWIGSAAIQLPPISDLVRTRAQDTTKLFEAGAKGFPYLVISGTADKIVLNDNVTAEIEPHFTNFEVIRIQGGAHAVFIEKEDEFVQALVPFANKILVS</sequence>
<proteinExistence type="predicted"/>
<gene>
    <name evidence="2" type="ORF">GALMADRAFT_159486</name>
</gene>
<protein>
    <recommendedName>
        <fullName evidence="1">AB hydrolase-1 domain-containing protein</fullName>
    </recommendedName>
</protein>
<feature type="domain" description="AB hydrolase-1" evidence="1">
    <location>
        <begin position="17"/>
        <end position="258"/>
    </location>
</feature>
<evidence type="ECO:0000259" key="1">
    <source>
        <dbReference type="Pfam" id="PF12697"/>
    </source>
</evidence>
<keyword evidence="3" id="KW-1185">Reference proteome</keyword>
<dbReference type="Proteomes" id="UP000027222">
    <property type="component" value="Unassembled WGS sequence"/>
</dbReference>
<dbReference type="EMBL" id="KL142393">
    <property type="protein sequence ID" value="KDR71247.1"/>
    <property type="molecule type" value="Genomic_DNA"/>
</dbReference>